<protein>
    <recommendedName>
        <fullName evidence="6">RNA polymerase sigma factor</fullName>
    </recommendedName>
</protein>
<dbReference type="Gene3D" id="1.10.1740.10">
    <property type="match status" value="1"/>
</dbReference>
<dbReference type="InterPro" id="IPR036388">
    <property type="entry name" value="WH-like_DNA-bd_sf"/>
</dbReference>
<evidence type="ECO:0000256" key="6">
    <source>
        <dbReference type="RuleBase" id="RU000716"/>
    </source>
</evidence>
<feature type="domain" description="RNA polymerase sigma factor 70 region 4 type 2" evidence="8">
    <location>
        <begin position="133"/>
        <end position="179"/>
    </location>
</feature>
<dbReference type="GO" id="GO:0006352">
    <property type="term" value="P:DNA-templated transcription initiation"/>
    <property type="evidence" value="ECO:0007669"/>
    <property type="project" value="InterPro"/>
</dbReference>
<dbReference type="InterPro" id="IPR014284">
    <property type="entry name" value="RNA_pol_sigma-70_dom"/>
</dbReference>
<accession>A1ZFY1</accession>
<evidence type="ECO:0000256" key="2">
    <source>
        <dbReference type="ARBA" id="ARBA00023015"/>
    </source>
</evidence>
<evidence type="ECO:0000259" key="7">
    <source>
        <dbReference type="Pfam" id="PF04542"/>
    </source>
</evidence>
<dbReference type="Pfam" id="PF08281">
    <property type="entry name" value="Sigma70_r4_2"/>
    <property type="match status" value="1"/>
</dbReference>
<dbReference type="PANTHER" id="PTHR43133:SF62">
    <property type="entry name" value="RNA POLYMERASE SIGMA FACTOR SIGZ"/>
    <property type="match status" value="1"/>
</dbReference>
<evidence type="ECO:0000313" key="10">
    <source>
        <dbReference type="Proteomes" id="UP000004095"/>
    </source>
</evidence>
<evidence type="ECO:0000256" key="4">
    <source>
        <dbReference type="ARBA" id="ARBA00023125"/>
    </source>
</evidence>
<dbReference type="Proteomes" id="UP000004095">
    <property type="component" value="Unassembled WGS sequence"/>
</dbReference>
<dbReference type="InterPro" id="IPR013325">
    <property type="entry name" value="RNA_pol_sigma_r2"/>
</dbReference>
<dbReference type="InterPro" id="IPR013249">
    <property type="entry name" value="RNA_pol_sigma70_r4_t2"/>
</dbReference>
<comment type="similarity">
    <text evidence="1 6">Belongs to the sigma-70 factor family. ECF subfamily.</text>
</comment>
<sequence>MLSANTNISTNEEELVRLLKSKDRKGFALLYDRYSGALYGVILKIVKVEEVAQDVLQDSFVKIWKKIQSYDTTKGTLFTWILNIARNTAIDKTRSKAYKQQASVLDIDKGAAVAAASRGNKSKIDFIGVDKGVAQLKPEYQEAIDYIYFKGYTHSEAAEALELPLGTLKTRVRMAIQELRKLT</sequence>
<dbReference type="PANTHER" id="PTHR43133">
    <property type="entry name" value="RNA POLYMERASE ECF-TYPE SIGMA FACTO"/>
    <property type="match status" value="1"/>
</dbReference>
<feature type="domain" description="RNA polymerase sigma-70 region 2" evidence="7">
    <location>
        <begin position="30"/>
        <end position="96"/>
    </location>
</feature>
<gene>
    <name evidence="9" type="ORF">M23134_01229</name>
</gene>
<dbReference type="SUPFAM" id="SSF88946">
    <property type="entry name" value="Sigma2 domain of RNA polymerase sigma factors"/>
    <property type="match status" value="1"/>
</dbReference>
<keyword evidence="2 6" id="KW-0805">Transcription regulation</keyword>
<dbReference type="Pfam" id="PF04542">
    <property type="entry name" value="Sigma70_r2"/>
    <property type="match status" value="1"/>
</dbReference>
<keyword evidence="10" id="KW-1185">Reference proteome</keyword>
<evidence type="ECO:0000259" key="8">
    <source>
        <dbReference type="Pfam" id="PF08281"/>
    </source>
</evidence>
<comment type="caution">
    <text evidence="9">The sequence shown here is derived from an EMBL/GenBank/DDBJ whole genome shotgun (WGS) entry which is preliminary data.</text>
</comment>
<dbReference type="SUPFAM" id="SSF88659">
    <property type="entry name" value="Sigma3 and sigma4 domains of RNA polymerase sigma factors"/>
    <property type="match status" value="1"/>
</dbReference>
<evidence type="ECO:0000313" key="9">
    <source>
        <dbReference type="EMBL" id="EAY30905.1"/>
    </source>
</evidence>
<dbReference type="NCBIfam" id="TIGR02937">
    <property type="entry name" value="sigma70-ECF"/>
    <property type="match status" value="1"/>
</dbReference>
<keyword evidence="5 6" id="KW-0804">Transcription</keyword>
<proteinExistence type="inferred from homology"/>
<dbReference type="InterPro" id="IPR013324">
    <property type="entry name" value="RNA_pol_sigma_r3/r4-like"/>
</dbReference>
<dbReference type="Gene3D" id="1.10.10.10">
    <property type="entry name" value="Winged helix-like DNA-binding domain superfamily/Winged helix DNA-binding domain"/>
    <property type="match status" value="1"/>
</dbReference>
<dbReference type="PROSITE" id="PS01063">
    <property type="entry name" value="SIGMA70_ECF"/>
    <property type="match status" value="1"/>
</dbReference>
<keyword evidence="3 6" id="KW-0731">Sigma factor</keyword>
<keyword evidence="4 6" id="KW-0238">DNA-binding</keyword>
<reference evidence="9 10" key="1">
    <citation type="submission" date="2007-01" db="EMBL/GenBank/DDBJ databases">
        <authorList>
            <person name="Haygood M."/>
            <person name="Podell S."/>
            <person name="Anderson C."/>
            <person name="Hopkinson B."/>
            <person name="Roe K."/>
            <person name="Barbeau K."/>
            <person name="Gaasterland T."/>
            <person name="Ferriera S."/>
            <person name="Johnson J."/>
            <person name="Kravitz S."/>
            <person name="Beeson K."/>
            <person name="Sutton G."/>
            <person name="Rogers Y.-H."/>
            <person name="Friedman R."/>
            <person name="Frazier M."/>
            <person name="Venter J.C."/>
        </authorList>
    </citation>
    <scope>NUCLEOTIDE SEQUENCE [LARGE SCALE GENOMIC DNA]</scope>
    <source>
        <strain evidence="9 10">ATCC 23134</strain>
    </source>
</reference>
<dbReference type="InterPro" id="IPR007627">
    <property type="entry name" value="RNA_pol_sigma70_r2"/>
</dbReference>
<dbReference type="EMBL" id="AAWS01000005">
    <property type="protein sequence ID" value="EAY30905.1"/>
    <property type="molecule type" value="Genomic_DNA"/>
</dbReference>
<evidence type="ECO:0000256" key="5">
    <source>
        <dbReference type="ARBA" id="ARBA00023163"/>
    </source>
</evidence>
<organism evidence="9 10">
    <name type="scientific">Microscilla marina ATCC 23134</name>
    <dbReference type="NCBI Taxonomy" id="313606"/>
    <lineage>
        <taxon>Bacteria</taxon>
        <taxon>Pseudomonadati</taxon>
        <taxon>Bacteroidota</taxon>
        <taxon>Cytophagia</taxon>
        <taxon>Cytophagales</taxon>
        <taxon>Microscillaceae</taxon>
        <taxon>Microscilla</taxon>
    </lineage>
</organism>
<dbReference type="InterPro" id="IPR039425">
    <property type="entry name" value="RNA_pol_sigma-70-like"/>
</dbReference>
<dbReference type="RefSeq" id="WP_002694616.1">
    <property type="nucleotide sequence ID" value="NZ_AAWS01000005.1"/>
</dbReference>
<evidence type="ECO:0000256" key="1">
    <source>
        <dbReference type="ARBA" id="ARBA00010641"/>
    </source>
</evidence>
<dbReference type="eggNOG" id="COG1595">
    <property type="taxonomic scope" value="Bacteria"/>
</dbReference>
<dbReference type="GO" id="GO:0016987">
    <property type="term" value="F:sigma factor activity"/>
    <property type="evidence" value="ECO:0007669"/>
    <property type="project" value="UniProtKB-KW"/>
</dbReference>
<dbReference type="GO" id="GO:0003677">
    <property type="term" value="F:DNA binding"/>
    <property type="evidence" value="ECO:0007669"/>
    <property type="project" value="UniProtKB-KW"/>
</dbReference>
<dbReference type="AlphaFoldDB" id="A1ZFY1"/>
<evidence type="ECO:0000256" key="3">
    <source>
        <dbReference type="ARBA" id="ARBA00023082"/>
    </source>
</evidence>
<name>A1ZFY1_MICM2</name>
<dbReference type="InterPro" id="IPR000838">
    <property type="entry name" value="RNA_pol_sigma70_ECF_CS"/>
</dbReference>